<dbReference type="InterPro" id="IPR011010">
    <property type="entry name" value="DNA_brk_join_enz"/>
</dbReference>
<protein>
    <recommendedName>
        <fullName evidence="5">Tyr recombinase domain-containing protein</fullName>
    </recommendedName>
</protein>
<accession>A0A5J4UV86</accession>
<dbReference type="GO" id="GO:0003677">
    <property type="term" value="F:DNA binding"/>
    <property type="evidence" value="ECO:0007669"/>
    <property type="project" value="InterPro"/>
</dbReference>
<evidence type="ECO:0000256" key="1">
    <source>
        <dbReference type="ARBA" id="ARBA00023172"/>
    </source>
</evidence>
<gene>
    <name evidence="3" type="ORF">EZS28_030095</name>
</gene>
<dbReference type="Gene3D" id="1.10.443.10">
    <property type="entry name" value="Intergrase catalytic core"/>
    <property type="match status" value="1"/>
</dbReference>
<dbReference type="AlphaFoldDB" id="A0A5J4UV86"/>
<dbReference type="GO" id="GO:0015074">
    <property type="term" value="P:DNA integration"/>
    <property type="evidence" value="ECO:0007669"/>
    <property type="project" value="InterPro"/>
</dbReference>
<dbReference type="Proteomes" id="UP000324800">
    <property type="component" value="Unassembled WGS sequence"/>
</dbReference>
<evidence type="ECO:0008006" key="5">
    <source>
        <dbReference type="Google" id="ProtNLM"/>
    </source>
</evidence>
<name>A0A5J4UV86_9EUKA</name>
<evidence type="ECO:0000313" key="4">
    <source>
        <dbReference type="Proteomes" id="UP000324800"/>
    </source>
</evidence>
<keyword evidence="1" id="KW-0233">DNA recombination</keyword>
<feature type="region of interest" description="Disordered" evidence="2">
    <location>
        <begin position="172"/>
        <end position="211"/>
    </location>
</feature>
<dbReference type="SUPFAM" id="SSF56349">
    <property type="entry name" value="DNA breaking-rejoining enzymes"/>
    <property type="match status" value="1"/>
</dbReference>
<dbReference type="EMBL" id="SNRW01012023">
    <property type="protein sequence ID" value="KAA6374379.1"/>
    <property type="molecule type" value="Genomic_DNA"/>
</dbReference>
<proteinExistence type="predicted"/>
<evidence type="ECO:0000256" key="2">
    <source>
        <dbReference type="SAM" id="MobiDB-lite"/>
    </source>
</evidence>
<feature type="compositionally biased region" description="Polar residues" evidence="2">
    <location>
        <begin position="201"/>
        <end position="211"/>
    </location>
</feature>
<reference evidence="3 4" key="1">
    <citation type="submission" date="2019-03" db="EMBL/GenBank/DDBJ databases">
        <title>Single cell metagenomics reveals metabolic interactions within the superorganism composed of flagellate Streblomastix strix and complex community of Bacteroidetes bacteria on its surface.</title>
        <authorList>
            <person name="Treitli S.C."/>
            <person name="Kolisko M."/>
            <person name="Husnik F."/>
            <person name="Keeling P."/>
            <person name="Hampl V."/>
        </authorList>
    </citation>
    <scope>NUCLEOTIDE SEQUENCE [LARGE SCALE GENOMIC DNA]</scope>
    <source>
        <strain evidence="3">ST1C</strain>
    </source>
</reference>
<dbReference type="GO" id="GO:0006310">
    <property type="term" value="P:DNA recombination"/>
    <property type="evidence" value="ECO:0007669"/>
    <property type="project" value="UniProtKB-KW"/>
</dbReference>
<sequence>MQVKIASLLISICFFKSNKIAEVRLKFSNVNKIEKQTALRFAPIQTNAIETYEVYETDNEKLSPKLAIYEWIDRLKKQFPRGTDFLLWHQGFNKPTTAKDFSLQLTKLFRELNIVGASAYSIRHSATIELAKLGIPERDLATFTHHSQNSRTVQQQYIFASSIRANDIARQLTNNPGQDNKRLNQVSQQRGEIRRKGDYQLLSSSPSETGQ</sequence>
<evidence type="ECO:0000313" key="3">
    <source>
        <dbReference type="EMBL" id="KAA6374379.1"/>
    </source>
</evidence>
<comment type="caution">
    <text evidence="3">The sequence shown here is derived from an EMBL/GenBank/DDBJ whole genome shotgun (WGS) entry which is preliminary data.</text>
</comment>
<dbReference type="InterPro" id="IPR013762">
    <property type="entry name" value="Integrase-like_cat_sf"/>
</dbReference>
<feature type="compositionally biased region" description="Polar residues" evidence="2">
    <location>
        <begin position="172"/>
        <end position="190"/>
    </location>
</feature>
<organism evidence="3 4">
    <name type="scientific">Streblomastix strix</name>
    <dbReference type="NCBI Taxonomy" id="222440"/>
    <lineage>
        <taxon>Eukaryota</taxon>
        <taxon>Metamonada</taxon>
        <taxon>Preaxostyla</taxon>
        <taxon>Oxymonadida</taxon>
        <taxon>Streblomastigidae</taxon>
        <taxon>Streblomastix</taxon>
    </lineage>
</organism>